<keyword evidence="4 6" id="KW-0133">Cell shape</keyword>
<evidence type="ECO:0000256" key="1">
    <source>
        <dbReference type="ARBA" id="ARBA00022490"/>
    </source>
</evidence>
<dbReference type="PRINTS" id="PR01652">
    <property type="entry name" value="SHAPEPROTEIN"/>
</dbReference>
<dbReference type="NCBIfam" id="NF010539">
    <property type="entry name" value="PRK13927.1"/>
    <property type="match status" value="1"/>
</dbReference>
<protein>
    <recommendedName>
        <fullName evidence="6">Cell shape-determining protein MreB</fullName>
    </recommendedName>
</protein>
<comment type="subunit">
    <text evidence="6">Forms polymers.</text>
</comment>
<feature type="binding site" evidence="6">
    <location>
        <begin position="204"/>
        <end position="207"/>
    </location>
    <ligand>
        <name>ATP</name>
        <dbReference type="ChEBI" id="CHEBI:30616"/>
    </ligand>
</feature>
<dbReference type="NCBIfam" id="TIGR00904">
    <property type="entry name" value="mreB"/>
    <property type="match status" value="1"/>
</dbReference>
<keyword evidence="3 6" id="KW-0067">ATP-binding</keyword>
<name>A0ABS2MZG7_9BACI</name>
<feature type="binding site" evidence="6">
    <location>
        <begin position="156"/>
        <end position="158"/>
    </location>
    <ligand>
        <name>ATP</name>
        <dbReference type="ChEBI" id="CHEBI:30616"/>
    </ligand>
</feature>
<dbReference type="PANTHER" id="PTHR42749">
    <property type="entry name" value="CELL SHAPE-DETERMINING PROTEIN MREB"/>
    <property type="match status" value="1"/>
</dbReference>
<dbReference type="SUPFAM" id="SSF53067">
    <property type="entry name" value="Actin-like ATPase domain"/>
    <property type="match status" value="2"/>
</dbReference>
<dbReference type="EMBL" id="JAFBDR010000008">
    <property type="protein sequence ID" value="MBM7571303.1"/>
    <property type="molecule type" value="Genomic_DNA"/>
</dbReference>
<dbReference type="Proteomes" id="UP001296943">
    <property type="component" value="Unassembled WGS sequence"/>
</dbReference>
<gene>
    <name evidence="6" type="primary">mreB</name>
    <name evidence="7" type="ORF">JOC48_001799</name>
</gene>
<evidence type="ECO:0000256" key="6">
    <source>
        <dbReference type="HAMAP-Rule" id="MF_02207"/>
    </source>
</evidence>
<dbReference type="RefSeq" id="WP_204498816.1">
    <property type="nucleotide sequence ID" value="NZ_JAFBDR010000008.1"/>
</dbReference>
<comment type="caution">
    <text evidence="7">The sequence shown here is derived from an EMBL/GenBank/DDBJ whole genome shotgun (WGS) entry which is preliminary data.</text>
</comment>
<feature type="binding site" evidence="6">
    <location>
        <begin position="12"/>
        <end position="14"/>
    </location>
    <ligand>
        <name>ATP</name>
        <dbReference type="ChEBI" id="CHEBI:30616"/>
    </ligand>
</feature>
<dbReference type="PANTHER" id="PTHR42749:SF4">
    <property type="entry name" value="CELL SHAPE-DETERMINING PROTEIN MBL"/>
    <property type="match status" value="1"/>
</dbReference>
<sequence length="333" mass="36186">MFSRDIGIDLGTANVLIHVKGKGIVLNEPSVVAMDRTTGRVLEVGDDARRMVGRTPGNIEAIRPLKDGVIADFDVTEAMLKYFINKINVRGFLSKPRMLICCPTNITKVEQKAIKEAAEKSGGKRVYLEEEPKVAAIGAGMDIFQPSGNMVVDIGGGTTDVAVLSMGDIVTAQSIKMAGDKFDAEILNYVKRKYKLLIGERTSEDIKIQIATVFQGARNEEIDIRGRDMVTGLPRTITIRSGEIEEALRESVSLITQAAKTVLEQTPPELSADIIDRGVILTGGGALLHGLDQLLSEELKVPVLMAEEPMNCVAKGTGIMLENIDKIERKKIV</sequence>
<keyword evidence="8" id="KW-1185">Reference proteome</keyword>
<keyword evidence="2 6" id="KW-0547">Nucleotide-binding</keyword>
<comment type="subcellular location">
    <subcellularLocation>
        <location evidence="6">Cytoplasm</location>
    </subcellularLocation>
    <text evidence="6">Membrane-associated.</text>
</comment>
<evidence type="ECO:0000256" key="2">
    <source>
        <dbReference type="ARBA" id="ARBA00022741"/>
    </source>
</evidence>
<evidence type="ECO:0000256" key="3">
    <source>
        <dbReference type="ARBA" id="ARBA00022840"/>
    </source>
</evidence>
<keyword evidence="1 6" id="KW-0963">Cytoplasm</keyword>
<dbReference type="CDD" id="cd10225">
    <property type="entry name" value="ASKHA_NBD_MreB-like"/>
    <property type="match status" value="1"/>
</dbReference>
<evidence type="ECO:0000256" key="4">
    <source>
        <dbReference type="ARBA" id="ARBA00022960"/>
    </source>
</evidence>
<comment type="similarity">
    <text evidence="5 6">Belongs to the FtsA/MreB family.</text>
</comment>
<organism evidence="7 8">
    <name type="scientific">Aquibacillus albus</name>
    <dbReference type="NCBI Taxonomy" id="1168171"/>
    <lineage>
        <taxon>Bacteria</taxon>
        <taxon>Bacillati</taxon>
        <taxon>Bacillota</taxon>
        <taxon>Bacilli</taxon>
        <taxon>Bacillales</taxon>
        <taxon>Bacillaceae</taxon>
        <taxon>Aquibacillus</taxon>
    </lineage>
</organism>
<dbReference type="Gene3D" id="3.30.420.40">
    <property type="match status" value="3"/>
</dbReference>
<dbReference type="InterPro" id="IPR004753">
    <property type="entry name" value="MreB"/>
</dbReference>
<reference evidence="7 8" key="1">
    <citation type="submission" date="2021-01" db="EMBL/GenBank/DDBJ databases">
        <title>Genomic Encyclopedia of Type Strains, Phase IV (KMG-IV): sequencing the most valuable type-strain genomes for metagenomic binning, comparative biology and taxonomic classification.</title>
        <authorList>
            <person name="Goeker M."/>
        </authorList>
    </citation>
    <scope>NUCLEOTIDE SEQUENCE [LARGE SCALE GENOMIC DNA]</scope>
    <source>
        <strain evidence="7 8">DSM 23711</strain>
    </source>
</reference>
<comment type="function">
    <text evidence="6">Forms membrane-associated dynamic filaments that are essential for cell shape determination. Acts by regulating cell wall synthesis and cell elongation, and thus cell shape. A feedback loop between cell geometry and MreB localization may maintain elongated cell shape by targeting cell wall growth to regions of negative cell wall curvature.</text>
</comment>
<evidence type="ECO:0000313" key="8">
    <source>
        <dbReference type="Proteomes" id="UP001296943"/>
    </source>
</evidence>
<dbReference type="HAMAP" id="MF_02207">
    <property type="entry name" value="MreB"/>
    <property type="match status" value="1"/>
</dbReference>
<dbReference type="Pfam" id="PF06723">
    <property type="entry name" value="MreB_Mbl"/>
    <property type="match status" value="1"/>
</dbReference>
<dbReference type="InterPro" id="IPR043129">
    <property type="entry name" value="ATPase_NBD"/>
</dbReference>
<evidence type="ECO:0000313" key="7">
    <source>
        <dbReference type="EMBL" id="MBM7571303.1"/>
    </source>
</evidence>
<dbReference type="InterPro" id="IPR056546">
    <property type="entry name" value="MreB_MamK-like"/>
</dbReference>
<proteinExistence type="inferred from homology"/>
<evidence type="ECO:0000256" key="5">
    <source>
        <dbReference type="ARBA" id="ARBA00023458"/>
    </source>
</evidence>
<feature type="binding site" evidence="6">
    <location>
        <begin position="284"/>
        <end position="287"/>
    </location>
    <ligand>
        <name>ATP</name>
        <dbReference type="ChEBI" id="CHEBI:30616"/>
    </ligand>
</feature>
<accession>A0ABS2MZG7</accession>